<sequence length="70" mass="7912">MSVDRLGNAPGMVVFFVTGTVSSFIYEDLDLLPWRGPESDQDKAQIVVWERDGDYLIGCSKKELKTENED</sequence>
<organism evidence="2 3">
    <name type="scientific">Armillaria gallica</name>
    <name type="common">Bulbous honey fungus</name>
    <name type="synonym">Armillaria bulbosa</name>
    <dbReference type="NCBI Taxonomy" id="47427"/>
    <lineage>
        <taxon>Eukaryota</taxon>
        <taxon>Fungi</taxon>
        <taxon>Dikarya</taxon>
        <taxon>Basidiomycota</taxon>
        <taxon>Agaricomycotina</taxon>
        <taxon>Agaricomycetes</taxon>
        <taxon>Agaricomycetidae</taxon>
        <taxon>Agaricales</taxon>
        <taxon>Marasmiineae</taxon>
        <taxon>Physalacriaceae</taxon>
        <taxon>Armillaria</taxon>
    </lineage>
</organism>
<dbReference type="AlphaFoldDB" id="A0A2H3D413"/>
<keyword evidence="3" id="KW-1185">Reference proteome</keyword>
<gene>
    <name evidence="2" type="ORF">ARMGADRAFT_1089626</name>
</gene>
<accession>A0A2H3D413</accession>
<dbReference type="InParanoid" id="A0A2H3D413"/>
<keyword evidence="1" id="KW-0812">Transmembrane</keyword>
<evidence type="ECO:0000313" key="2">
    <source>
        <dbReference type="EMBL" id="PBK83063.1"/>
    </source>
</evidence>
<reference evidence="3" key="1">
    <citation type="journal article" date="2017" name="Nat. Ecol. Evol.">
        <title>Genome expansion and lineage-specific genetic innovations in the forest pathogenic fungi Armillaria.</title>
        <authorList>
            <person name="Sipos G."/>
            <person name="Prasanna A.N."/>
            <person name="Walter M.C."/>
            <person name="O'Connor E."/>
            <person name="Balint B."/>
            <person name="Krizsan K."/>
            <person name="Kiss B."/>
            <person name="Hess J."/>
            <person name="Varga T."/>
            <person name="Slot J."/>
            <person name="Riley R."/>
            <person name="Boka B."/>
            <person name="Rigling D."/>
            <person name="Barry K."/>
            <person name="Lee J."/>
            <person name="Mihaltcheva S."/>
            <person name="LaButti K."/>
            <person name="Lipzen A."/>
            <person name="Waldron R."/>
            <person name="Moloney N.M."/>
            <person name="Sperisen C."/>
            <person name="Kredics L."/>
            <person name="Vagvoelgyi C."/>
            <person name="Patrignani A."/>
            <person name="Fitzpatrick D."/>
            <person name="Nagy I."/>
            <person name="Doyle S."/>
            <person name="Anderson J.B."/>
            <person name="Grigoriev I.V."/>
            <person name="Gueldener U."/>
            <person name="Muensterkoetter M."/>
            <person name="Nagy L.G."/>
        </authorList>
    </citation>
    <scope>NUCLEOTIDE SEQUENCE [LARGE SCALE GENOMIC DNA]</scope>
    <source>
        <strain evidence="3">Ar21-2</strain>
    </source>
</reference>
<dbReference type="EMBL" id="KZ293709">
    <property type="protein sequence ID" value="PBK83063.1"/>
    <property type="molecule type" value="Genomic_DNA"/>
</dbReference>
<keyword evidence="1" id="KW-0472">Membrane</keyword>
<feature type="transmembrane region" description="Helical" evidence="1">
    <location>
        <begin position="6"/>
        <end position="26"/>
    </location>
</feature>
<name>A0A2H3D413_ARMGA</name>
<dbReference type="Proteomes" id="UP000217790">
    <property type="component" value="Unassembled WGS sequence"/>
</dbReference>
<protein>
    <submittedName>
        <fullName evidence="2">Uncharacterized protein</fullName>
    </submittedName>
</protein>
<proteinExistence type="predicted"/>
<keyword evidence="1" id="KW-1133">Transmembrane helix</keyword>
<evidence type="ECO:0000313" key="3">
    <source>
        <dbReference type="Proteomes" id="UP000217790"/>
    </source>
</evidence>
<evidence type="ECO:0000256" key="1">
    <source>
        <dbReference type="SAM" id="Phobius"/>
    </source>
</evidence>